<organism evidence="2 3">
    <name type="scientific">Smittium culicis</name>
    <dbReference type="NCBI Taxonomy" id="133412"/>
    <lineage>
        <taxon>Eukaryota</taxon>
        <taxon>Fungi</taxon>
        <taxon>Fungi incertae sedis</taxon>
        <taxon>Zoopagomycota</taxon>
        <taxon>Kickxellomycotina</taxon>
        <taxon>Harpellomycetes</taxon>
        <taxon>Harpellales</taxon>
        <taxon>Legeriomycetaceae</taxon>
        <taxon>Smittium</taxon>
    </lineage>
</organism>
<feature type="compositionally biased region" description="Polar residues" evidence="1">
    <location>
        <begin position="423"/>
        <end position="433"/>
    </location>
</feature>
<dbReference type="AlphaFoldDB" id="A0A1R1Y9I1"/>
<reference evidence="2 3" key="1">
    <citation type="submission" date="2017-01" db="EMBL/GenBank/DDBJ databases">
        <authorList>
            <person name="Mah S.A."/>
            <person name="Swanson W.J."/>
            <person name="Moy G.W."/>
            <person name="Vacquier V.D."/>
        </authorList>
    </citation>
    <scope>NUCLEOTIDE SEQUENCE [LARGE SCALE GENOMIC DNA]</scope>
    <source>
        <strain evidence="2 3">GSMNP</strain>
    </source>
</reference>
<dbReference type="EMBL" id="LSSN01000511">
    <property type="protein sequence ID" value="OMJ23599.1"/>
    <property type="molecule type" value="Genomic_DNA"/>
</dbReference>
<evidence type="ECO:0000313" key="2">
    <source>
        <dbReference type="EMBL" id="OMJ23599.1"/>
    </source>
</evidence>
<feature type="compositionally biased region" description="Polar residues" evidence="1">
    <location>
        <begin position="335"/>
        <end position="344"/>
    </location>
</feature>
<accession>A0A1R1Y9I1</accession>
<dbReference type="Proteomes" id="UP000187283">
    <property type="component" value="Unassembled WGS sequence"/>
</dbReference>
<evidence type="ECO:0000256" key="1">
    <source>
        <dbReference type="SAM" id="MobiDB-lite"/>
    </source>
</evidence>
<sequence>MEFTNTSSHKEQSPSWANVVRAKTKPPDIIRRDENKFVPVSLFKTTTGNDPLKRKIACLGGTSLKLGIPMKEFNNNIEDFVENILIQFGEIQTCFEIDNRRQLLFLKYINKNDLENVKKMNITYKEKKIELFETIEYSEEFKNITIPSYNGLSVWEVAQKAHEELSKIGEVLDITALKYKKINAYPSKSIKISFKTKKDNAIPSSLEIMGIKVLLLWKGAKPMCTYCKNPDHWKYQCEDLKAKIDKKTKRNRASIPKNPKKVFIQEINHNVTIKENKNTDTTTIENLGSVEKVLTELIVGESTIKDTSIDTTPNIEIDLNKKALKITETTDKYNTKSLPTNSDLSDLEDKSISRRDRYSSSNLRLLSKFKNSSSNIRSTLNKIQKIKNSTKNKETNVPQPKAISNVSAEIKGQGEIIGDKTSKCTTESENPTKINEKSKEDISTEVEMDLI</sequence>
<proteinExistence type="predicted"/>
<name>A0A1R1Y9I1_9FUNG</name>
<feature type="region of interest" description="Disordered" evidence="1">
    <location>
        <begin position="333"/>
        <end position="353"/>
    </location>
</feature>
<evidence type="ECO:0000313" key="3">
    <source>
        <dbReference type="Proteomes" id="UP000187283"/>
    </source>
</evidence>
<keyword evidence="3" id="KW-1185">Reference proteome</keyword>
<feature type="region of interest" description="Disordered" evidence="1">
    <location>
        <begin position="417"/>
        <end position="451"/>
    </location>
</feature>
<protein>
    <recommendedName>
        <fullName evidence="4">CCHC-type domain-containing protein</fullName>
    </recommendedName>
</protein>
<comment type="caution">
    <text evidence="2">The sequence shown here is derived from an EMBL/GenBank/DDBJ whole genome shotgun (WGS) entry which is preliminary data.</text>
</comment>
<dbReference type="OrthoDB" id="5554389at2759"/>
<gene>
    <name evidence="2" type="ORF">AYI70_g2166</name>
</gene>
<evidence type="ECO:0008006" key="4">
    <source>
        <dbReference type="Google" id="ProtNLM"/>
    </source>
</evidence>